<dbReference type="PROSITE" id="PS00107">
    <property type="entry name" value="PROTEIN_KINASE_ATP"/>
    <property type="match status" value="1"/>
</dbReference>
<feature type="domain" description="PASTA" evidence="13">
    <location>
        <begin position="475"/>
        <end position="543"/>
    </location>
</feature>
<evidence type="ECO:0000256" key="5">
    <source>
        <dbReference type="ARBA" id="ARBA00022741"/>
    </source>
</evidence>
<feature type="compositionally biased region" description="Pro residues" evidence="11">
    <location>
        <begin position="334"/>
        <end position="346"/>
    </location>
</feature>
<keyword evidence="6 14" id="KW-0418">Kinase</keyword>
<sequence length="696" mass="75412">MTDTVDRYRLGPRIGSGGMSEVFAAEDTLLGREVAVKMLRPEMARDEGFRERFRREAQNAGRLNHPNIVAVFDTGEQVMDGIALPYIVMELVHGRTLRDLIREEGPLAPARAAALLKPAADALQASHEAGIIHRDIKPANIMLTNTGQVKVMDFGIARALDDSTSAMTQTSAVIGTAQYLSPEQARGKHADARSDVYALGCVLYEAITGRTPFTGESPFAVAYQHVQEEPTPPSEVLASAAADPEFSGHHIPDLTPTARTNMDAVVLTAMAKHPGDRYQSAYEMGQDLQRLADGHITQAARLHIPDGADEDAYPRTTVMEPQRTQVDQAYAQPEPVPAPQPAPQAQPEPAYAAPAPAPADNRSPAWMKWLATLLSLVLIGLIGYFAWDFWHDSENSQPNDDSQAAQDKTEMVTVPEVENRPRDEVIDELEKLGLSVRTEEEPHPEIPRDHVIRVNPAAGSELQKDSTVTLTVSTGKENVEVPNVAGQSPDRAASALGDVGLKLDPNVAEGESEDVPAGRIIRQDPAAGTELSKGSAVHVVVSTGRPQVTVPTGLAGGRWDQVRQTLESHGLRPEVEFVDSEEPEDRVLSVSDEGADVDRDSSVRVKVSNGMLMRAPDINRLDEQQALDALRHAGWTGSAADLKVSQPVPTGVVSDEGRIAWTDISNGQVIRKNQQVEVRYWKFDLAALVPGANPGR</sequence>
<feature type="domain" description="PASTA" evidence="13">
    <location>
        <begin position="408"/>
        <end position="474"/>
    </location>
</feature>
<evidence type="ECO:0000256" key="10">
    <source>
        <dbReference type="PROSITE-ProRule" id="PRU10141"/>
    </source>
</evidence>
<dbReference type="PROSITE" id="PS00108">
    <property type="entry name" value="PROTEIN_KINASE_ST"/>
    <property type="match status" value="1"/>
</dbReference>
<evidence type="ECO:0000256" key="3">
    <source>
        <dbReference type="ARBA" id="ARBA00022679"/>
    </source>
</evidence>
<dbReference type="SUPFAM" id="SSF56112">
    <property type="entry name" value="Protein kinase-like (PK-like)"/>
    <property type="match status" value="1"/>
</dbReference>
<evidence type="ECO:0000256" key="1">
    <source>
        <dbReference type="ARBA" id="ARBA00012513"/>
    </source>
</evidence>
<protein>
    <recommendedName>
        <fullName evidence="1">non-specific serine/threonine protein kinase</fullName>
        <ecNumber evidence="1">2.7.11.1</ecNumber>
    </recommendedName>
</protein>
<dbReference type="PANTHER" id="PTHR43289">
    <property type="entry name" value="MITOGEN-ACTIVATED PROTEIN KINASE KINASE KINASE 20-RELATED"/>
    <property type="match status" value="1"/>
</dbReference>
<proteinExistence type="predicted"/>
<keyword evidence="4" id="KW-0677">Repeat</keyword>
<evidence type="ECO:0000256" key="7">
    <source>
        <dbReference type="ARBA" id="ARBA00022840"/>
    </source>
</evidence>
<dbReference type="Pfam" id="PF00069">
    <property type="entry name" value="Pkinase"/>
    <property type="match status" value="1"/>
</dbReference>
<gene>
    <name evidence="14" type="primary">pknB</name>
    <name evidence="14" type="ORF">CMASS_00235</name>
</gene>
<dbReference type="SMART" id="SM00740">
    <property type="entry name" value="PASTA"/>
    <property type="match status" value="3"/>
</dbReference>
<dbReference type="Gene3D" id="3.30.200.20">
    <property type="entry name" value="Phosphorylase Kinase, domain 1"/>
    <property type="match status" value="1"/>
</dbReference>
<keyword evidence="5 10" id="KW-0547">Nucleotide-binding</keyword>
<dbReference type="SMART" id="SM00220">
    <property type="entry name" value="S_TKc"/>
    <property type="match status" value="1"/>
</dbReference>
<dbReference type="EC" id="2.7.11.1" evidence="1"/>
<keyword evidence="2" id="KW-0723">Serine/threonine-protein kinase</keyword>
<dbReference type="InterPro" id="IPR017441">
    <property type="entry name" value="Protein_kinase_ATP_BS"/>
</dbReference>
<dbReference type="PANTHER" id="PTHR43289:SF6">
    <property type="entry name" value="SERINE_THREONINE-PROTEIN KINASE NEKL-3"/>
    <property type="match status" value="1"/>
</dbReference>
<dbReference type="PROSITE" id="PS50011">
    <property type="entry name" value="PROTEIN_KINASE_DOM"/>
    <property type="match status" value="1"/>
</dbReference>
<dbReference type="NCBIfam" id="NF033483">
    <property type="entry name" value="PknB_PASTA_kin"/>
    <property type="match status" value="1"/>
</dbReference>
<evidence type="ECO:0000256" key="8">
    <source>
        <dbReference type="ARBA" id="ARBA00047899"/>
    </source>
</evidence>
<evidence type="ECO:0000256" key="4">
    <source>
        <dbReference type="ARBA" id="ARBA00022737"/>
    </source>
</evidence>
<dbReference type="Proteomes" id="UP001220064">
    <property type="component" value="Chromosome"/>
</dbReference>
<dbReference type="CDD" id="cd14014">
    <property type="entry name" value="STKc_PknB_like"/>
    <property type="match status" value="1"/>
</dbReference>
<evidence type="ECO:0000256" key="2">
    <source>
        <dbReference type="ARBA" id="ARBA00022527"/>
    </source>
</evidence>
<dbReference type="GO" id="GO:0004674">
    <property type="term" value="F:protein serine/threonine kinase activity"/>
    <property type="evidence" value="ECO:0007669"/>
    <property type="project" value="UniProtKB-EC"/>
</dbReference>
<evidence type="ECO:0000256" key="11">
    <source>
        <dbReference type="SAM" id="MobiDB-lite"/>
    </source>
</evidence>
<dbReference type="CDD" id="cd06577">
    <property type="entry name" value="PASTA_pknB"/>
    <property type="match status" value="3"/>
</dbReference>
<evidence type="ECO:0000256" key="9">
    <source>
        <dbReference type="ARBA" id="ARBA00048679"/>
    </source>
</evidence>
<evidence type="ECO:0000313" key="15">
    <source>
        <dbReference type="Proteomes" id="UP001220064"/>
    </source>
</evidence>
<dbReference type="InterPro" id="IPR011009">
    <property type="entry name" value="Kinase-like_dom_sf"/>
</dbReference>
<dbReference type="RefSeq" id="WP_022863137.1">
    <property type="nucleotide sequence ID" value="NZ_ATVG01000007.1"/>
</dbReference>
<feature type="binding site" evidence="10">
    <location>
        <position position="37"/>
    </location>
    <ligand>
        <name>ATP</name>
        <dbReference type="ChEBI" id="CHEBI:30616"/>
    </ligand>
</feature>
<reference evidence="14 15" key="1">
    <citation type="submission" date="2020-10" db="EMBL/GenBank/DDBJ databases">
        <title>Complete genome sequence of Corynebacterium massiliense DSM 45435, type strain of Corynebacterium massiliense.</title>
        <authorList>
            <person name="Busche T."/>
            <person name="Kalinowski J."/>
            <person name="Ruckert C."/>
        </authorList>
    </citation>
    <scope>NUCLEOTIDE SEQUENCE [LARGE SCALE GENOMIC DNA]</scope>
    <source>
        <strain evidence="14 15">DSM 45435</strain>
    </source>
</reference>
<keyword evidence="15" id="KW-1185">Reference proteome</keyword>
<organism evidence="14 15">
    <name type="scientific">Corynebacterium massiliense DSM 45435</name>
    <dbReference type="NCBI Taxonomy" id="1121364"/>
    <lineage>
        <taxon>Bacteria</taxon>
        <taxon>Bacillati</taxon>
        <taxon>Actinomycetota</taxon>
        <taxon>Actinomycetes</taxon>
        <taxon>Mycobacteriales</taxon>
        <taxon>Corynebacteriaceae</taxon>
        <taxon>Corynebacterium</taxon>
    </lineage>
</organism>
<dbReference type="Gene3D" id="1.10.510.10">
    <property type="entry name" value="Transferase(Phosphotransferase) domain 1"/>
    <property type="match status" value="1"/>
</dbReference>
<dbReference type="InterPro" id="IPR000719">
    <property type="entry name" value="Prot_kinase_dom"/>
</dbReference>
<dbReference type="InterPro" id="IPR005543">
    <property type="entry name" value="PASTA_dom"/>
</dbReference>
<name>A0ABY7U4B5_9CORY</name>
<feature type="region of interest" description="Disordered" evidence="11">
    <location>
        <begin position="333"/>
        <end position="359"/>
    </location>
</feature>
<feature type="domain" description="Protein kinase" evidence="12">
    <location>
        <begin position="8"/>
        <end position="291"/>
    </location>
</feature>
<dbReference type="EMBL" id="CP063189">
    <property type="protein sequence ID" value="WCZ31519.1"/>
    <property type="molecule type" value="Genomic_DNA"/>
</dbReference>
<evidence type="ECO:0000313" key="14">
    <source>
        <dbReference type="EMBL" id="WCZ31519.1"/>
    </source>
</evidence>
<evidence type="ECO:0000256" key="6">
    <source>
        <dbReference type="ARBA" id="ARBA00022777"/>
    </source>
</evidence>
<dbReference type="Pfam" id="PF03793">
    <property type="entry name" value="PASTA"/>
    <property type="match status" value="3"/>
</dbReference>
<dbReference type="Gene3D" id="3.30.10.20">
    <property type="match status" value="4"/>
</dbReference>
<evidence type="ECO:0000259" key="13">
    <source>
        <dbReference type="PROSITE" id="PS51178"/>
    </source>
</evidence>
<keyword evidence="7 10" id="KW-0067">ATP-binding</keyword>
<keyword evidence="3 14" id="KW-0808">Transferase</keyword>
<evidence type="ECO:0000259" key="12">
    <source>
        <dbReference type="PROSITE" id="PS50011"/>
    </source>
</evidence>
<dbReference type="InterPro" id="IPR008271">
    <property type="entry name" value="Ser/Thr_kinase_AS"/>
</dbReference>
<comment type="catalytic activity">
    <reaction evidence="9">
        <text>L-seryl-[protein] + ATP = O-phospho-L-seryl-[protein] + ADP + H(+)</text>
        <dbReference type="Rhea" id="RHEA:17989"/>
        <dbReference type="Rhea" id="RHEA-COMP:9863"/>
        <dbReference type="Rhea" id="RHEA-COMP:11604"/>
        <dbReference type="ChEBI" id="CHEBI:15378"/>
        <dbReference type="ChEBI" id="CHEBI:29999"/>
        <dbReference type="ChEBI" id="CHEBI:30616"/>
        <dbReference type="ChEBI" id="CHEBI:83421"/>
        <dbReference type="ChEBI" id="CHEBI:456216"/>
        <dbReference type="EC" id="2.7.11.1"/>
    </reaction>
</comment>
<accession>A0ABY7U4B5</accession>
<comment type="catalytic activity">
    <reaction evidence="8">
        <text>L-threonyl-[protein] + ATP = O-phospho-L-threonyl-[protein] + ADP + H(+)</text>
        <dbReference type="Rhea" id="RHEA:46608"/>
        <dbReference type="Rhea" id="RHEA-COMP:11060"/>
        <dbReference type="Rhea" id="RHEA-COMP:11605"/>
        <dbReference type="ChEBI" id="CHEBI:15378"/>
        <dbReference type="ChEBI" id="CHEBI:30013"/>
        <dbReference type="ChEBI" id="CHEBI:30616"/>
        <dbReference type="ChEBI" id="CHEBI:61977"/>
        <dbReference type="ChEBI" id="CHEBI:456216"/>
        <dbReference type="EC" id="2.7.11.1"/>
    </reaction>
</comment>
<dbReference type="PROSITE" id="PS51178">
    <property type="entry name" value="PASTA"/>
    <property type="match status" value="2"/>
</dbReference>